<accession>A0A484P5S0</accession>
<reference evidence="1" key="1">
    <citation type="submission" date="2019-03" db="EMBL/GenBank/DDBJ databases">
        <authorList>
            <person name="Danneels B."/>
        </authorList>
    </citation>
    <scope>NUCLEOTIDE SEQUENCE</scope>
</reference>
<sequence length="41" mass="4553">MDQFGGLVIHPDDHVEFDGIAAERFEREVDAVRVAQQGVKA</sequence>
<organism evidence="1">
    <name type="scientific">plant metagenome</name>
    <dbReference type="NCBI Taxonomy" id="1297885"/>
    <lineage>
        <taxon>unclassified sequences</taxon>
        <taxon>metagenomes</taxon>
        <taxon>organismal metagenomes</taxon>
    </lineage>
</organism>
<gene>
    <name evidence="1" type="ORF">AMP9_3431</name>
</gene>
<dbReference type="EMBL" id="CAADHY010000014">
    <property type="protein sequence ID" value="VFR19797.1"/>
    <property type="molecule type" value="Genomic_DNA"/>
</dbReference>
<name>A0A484P5S0_9ZZZZ</name>
<dbReference type="AlphaFoldDB" id="A0A484P5S0"/>
<proteinExistence type="predicted"/>
<evidence type="ECO:0000313" key="1">
    <source>
        <dbReference type="EMBL" id="VFR19797.1"/>
    </source>
</evidence>
<protein>
    <submittedName>
        <fullName evidence="1">Uncharacterized protein</fullName>
    </submittedName>
</protein>